<feature type="domain" description="Antitoxin Xre/MbcA/ParS-like toxin-binding" evidence="1">
    <location>
        <begin position="139"/>
        <end position="181"/>
    </location>
</feature>
<protein>
    <submittedName>
        <fullName evidence="2">Putative toxin-antitoxin system antitoxin component (TIGR02293 family)</fullName>
    </submittedName>
</protein>
<dbReference type="EMBL" id="JACHLP010000004">
    <property type="protein sequence ID" value="MBB4843555.1"/>
    <property type="molecule type" value="Genomic_DNA"/>
</dbReference>
<gene>
    <name evidence="2" type="ORF">HNP55_002078</name>
</gene>
<evidence type="ECO:0000259" key="1">
    <source>
        <dbReference type="Pfam" id="PF09722"/>
    </source>
</evidence>
<dbReference type="InterPro" id="IPR024467">
    <property type="entry name" value="Xre/MbcA/ParS-like_toxin-bd"/>
</dbReference>
<dbReference type="Pfam" id="PF09722">
    <property type="entry name" value="Xre_MbcA_ParS_C"/>
    <property type="match status" value="1"/>
</dbReference>
<evidence type="ECO:0000313" key="2">
    <source>
        <dbReference type="EMBL" id="MBB4843555.1"/>
    </source>
</evidence>
<evidence type="ECO:0000313" key="3">
    <source>
        <dbReference type="Proteomes" id="UP000562027"/>
    </source>
</evidence>
<reference evidence="2 3" key="1">
    <citation type="submission" date="2020-08" db="EMBL/GenBank/DDBJ databases">
        <title>Functional genomics of gut bacteria from endangered species of beetles.</title>
        <authorList>
            <person name="Carlos-Shanley C."/>
        </authorList>
    </citation>
    <scope>NUCLEOTIDE SEQUENCE [LARGE SCALE GENOMIC DNA]</scope>
    <source>
        <strain evidence="2 3">S00239</strain>
    </source>
</reference>
<name>A0A840L9W7_9BURK</name>
<keyword evidence="3" id="KW-1185">Reference proteome</keyword>
<dbReference type="AlphaFoldDB" id="A0A840L9W7"/>
<dbReference type="RefSeq" id="WP_221439547.1">
    <property type="nucleotide sequence ID" value="NZ_JACHLP010000004.1"/>
</dbReference>
<sequence length="184" mass="19882">MPALQSHPATRGKARSASDFWVVSVKGRQSDPRFRRSAFNDLVGRVMSSPGVALFDAVEVGVPTYLVDVIAGATGLAASSVMDMIGVSATTFRRKDGAGDPLPDVAGHRVMGFLRIAATLRRLLEESGDPAQLRDFDLDAWLAQWMREELPELGGKTPAEMLRNHEGLRAVEQVLGRMRGGLPA</sequence>
<organism evidence="2 3">
    <name type="scientific">Roseateles oligotrophus</name>
    <dbReference type="NCBI Taxonomy" id="1769250"/>
    <lineage>
        <taxon>Bacteria</taxon>
        <taxon>Pseudomonadati</taxon>
        <taxon>Pseudomonadota</taxon>
        <taxon>Betaproteobacteria</taxon>
        <taxon>Burkholderiales</taxon>
        <taxon>Sphaerotilaceae</taxon>
        <taxon>Roseateles</taxon>
    </lineage>
</organism>
<proteinExistence type="predicted"/>
<dbReference type="Proteomes" id="UP000562027">
    <property type="component" value="Unassembled WGS sequence"/>
</dbReference>
<comment type="caution">
    <text evidence="2">The sequence shown here is derived from an EMBL/GenBank/DDBJ whole genome shotgun (WGS) entry which is preliminary data.</text>
</comment>
<accession>A0A840L9W7</accession>